<dbReference type="EMBL" id="GEDG01005973">
    <property type="protein sequence ID" value="JAP32495.1"/>
    <property type="molecule type" value="Transcribed_RNA"/>
</dbReference>
<organism evidence="1">
    <name type="scientific">Solanum chacoense</name>
    <name type="common">Chaco potato</name>
    <dbReference type="NCBI Taxonomy" id="4108"/>
    <lineage>
        <taxon>Eukaryota</taxon>
        <taxon>Viridiplantae</taxon>
        <taxon>Streptophyta</taxon>
        <taxon>Embryophyta</taxon>
        <taxon>Tracheophyta</taxon>
        <taxon>Spermatophyta</taxon>
        <taxon>Magnoliopsida</taxon>
        <taxon>eudicotyledons</taxon>
        <taxon>Gunneridae</taxon>
        <taxon>Pentapetalae</taxon>
        <taxon>asterids</taxon>
        <taxon>lamiids</taxon>
        <taxon>Solanales</taxon>
        <taxon>Solanaceae</taxon>
        <taxon>Solanoideae</taxon>
        <taxon>Solaneae</taxon>
        <taxon>Solanum</taxon>
    </lineage>
</organism>
<reference evidence="1" key="1">
    <citation type="submission" date="2015-12" db="EMBL/GenBank/DDBJ databases">
        <title>Gene expression during late stages of embryo sac development: a critical building block for successful pollen-pistil interactions.</title>
        <authorList>
            <person name="Liu Y."/>
            <person name="Joly V."/>
            <person name="Sabar M."/>
            <person name="Matton D.P."/>
        </authorList>
    </citation>
    <scope>NUCLEOTIDE SEQUENCE</scope>
</reference>
<dbReference type="AlphaFoldDB" id="A0A0V0IIV3"/>
<dbReference type="PANTHER" id="PTHR31286">
    <property type="entry name" value="GLYCINE-RICH CELL WALL STRUCTURAL PROTEIN 1.8-LIKE"/>
    <property type="match status" value="1"/>
</dbReference>
<accession>A0A0V0IIV3</accession>
<evidence type="ECO:0000313" key="1">
    <source>
        <dbReference type="EMBL" id="JAP32495.1"/>
    </source>
</evidence>
<sequence length="276" mass="31630">MISKGAFYVKCKDGYSYLMRTLIYDSRFNVNEEASLAMAWISFPNLLPTFFVKECLFSLAVAVGKPIQIDQATVNKSRPSCAHVKVLVDLKKNFPKVVQMNIENEATGEIRYNMVAIKYDYVPKYCFDCKMQGHSNEECRMRKIPQPRDVENFQHDRGGGINTSDPRPVPAKLRYVHGFQKGKARVLSSGRVVGDPGQWAVVKDLRPSDYQVPITVKNKLMLLHKMERRWIKKGSYRQEMSRTSVTISRLIRMQVYSSKGNPRKIGSQGPLVRKMI</sequence>
<dbReference type="InterPro" id="IPR040256">
    <property type="entry name" value="At4g02000-like"/>
</dbReference>
<name>A0A0V0IIV3_SOLCH</name>
<proteinExistence type="predicted"/>
<dbReference type="PANTHER" id="PTHR31286:SF79">
    <property type="entry name" value="N-6 ADENINE-SPECIFIC DNA METHYLASE"/>
    <property type="match status" value="1"/>
</dbReference>
<protein>
    <submittedName>
        <fullName evidence="1">Putative ovule protein</fullName>
    </submittedName>
</protein>